<dbReference type="AlphaFoldDB" id="A0A6J6ZG97"/>
<dbReference type="EMBL" id="CAFAAJ010000169">
    <property type="protein sequence ID" value="CAB4818666.1"/>
    <property type="molecule type" value="Genomic_DNA"/>
</dbReference>
<accession>A0A6J6ZG97</accession>
<evidence type="ECO:0000256" key="1">
    <source>
        <dbReference type="SAM" id="MobiDB-lite"/>
    </source>
</evidence>
<name>A0A6J6ZG97_9ZZZZ</name>
<gene>
    <name evidence="2" type="ORF">UFOPK3001_02067</name>
</gene>
<sequence>MRAASAPTSWSSLLEDNCLTFMTFSGHTTRSAVPEYVRLTSSARSRANRGGVVAARVPCGPPPCMMTIDAVRPVAEPSGATEPIAMTAGISASGPSRRPSRVGVGHERVTSGRSALRRFVPISAVTKVSSTGPPIRAMPTNGPPA</sequence>
<protein>
    <submittedName>
        <fullName evidence="2">Unannotated protein</fullName>
    </submittedName>
</protein>
<feature type="region of interest" description="Disordered" evidence="1">
    <location>
        <begin position="87"/>
        <end position="110"/>
    </location>
</feature>
<organism evidence="2">
    <name type="scientific">freshwater metagenome</name>
    <dbReference type="NCBI Taxonomy" id="449393"/>
    <lineage>
        <taxon>unclassified sequences</taxon>
        <taxon>metagenomes</taxon>
        <taxon>ecological metagenomes</taxon>
    </lineage>
</organism>
<reference evidence="2" key="1">
    <citation type="submission" date="2020-05" db="EMBL/GenBank/DDBJ databases">
        <authorList>
            <person name="Chiriac C."/>
            <person name="Salcher M."/>
            <person name="Ghai R."/>
            <person name="Kavagutti S V."/>
        </authorList>
    </citation>
    <scope>NUCLEOTIDE SEQUENCE</scope>
</reference>
<proteinExistence type="predicted"/>
<evidence type="ECO:0000313" key="2">
    <source>
        <dbReference type="EMBL" id="CAB4818666.1"/>
    </source>
</evidence>